<evidence type="ECO:0000313" key="1">
    <source>
        <dbReference type="EMBL" id="KAJ1902051.1"/>
    </source>
</evidence>
<sequence>MVSDAVVLDFENAEVRTSDYESLMPEGWLTGEIINFYWTYLERREFTTEPSALFLGTYTAYRISNAENSQVTDNISKQLSQELGSHRHLILIPLNHRSHWSLLIYCRLTRTFYHYDSINRHNRNFAERAAGRFLRVLEPKMKDGFYFKSMQTPQQNNDHDCGIYVLAIAEELARRYINHLRKDKSRGNLDKHRHNRVAETEIQKKHVAAEPEYWSSRAEPKETARREQFQNREPSRREQPQNREVAKRENFQDKNDTVSAYGRLNGARDFGGDIARSRTVSGSTAAAYSMQRNYPMVASTVRSPAATIGASSVARAQTSAPGRALASDLLMPRFGQTFSGFQNPFESIYRKPDGETYAAIEPMLKGGGVDYDGQYTPDSKSGGSGSGRTREERLKLEVDMMEKAGLPRDFWQVTVEDIEYPHCMRKRIRTLVLDLKRHQAGYQQQQQTKWGW</sequence>
<organism evidence="1 2">
    <name type="scientific">Kickxella alabastrina</name>
    <dbReference type="NCBI Taxonomy" id="61397"/>
    <lineage>
        <taxon>Eukaryota</taxon>
        <taxon>Fungi</taxon>
        <taxon>Fungi incertae sedis</taxon>
        <taxon>Zoopagomycota</taxon>
        <taxon>Kickxellomycotina</taxon>
        <taxon>Kickxellomycetes</taxon>
        <taxon>Kickxellales</taxon>
        <taxon>Kickxellaceae</taxon>
        <taxon>Kickxella</taxon>
    </lineage>
</organism>
<name>A0ACC1IWP4_9FUNG</name>
<dbReference type="EC" id="3.4.22.68" evidence="1"/>
<dbReference type="EMBL" id="JANBPG010000007">
    <property type="protein sequence ID" value="KAJ1902051.1"/>
    <property type="molecule type" value="Genomic_DNA"/>
</dbReference>
<gene>
    <name evidence="1" type="primary">SENP8</name>
    <name evidence="1" type="ORF">LPJ66_000300</name>
</gene>
<dbReference type="Proteomes" id="UP001150581">
    <property type="component" value="Unassembled WGS sequence"/>
</dbReference>
<comment type="caution">
    <text evidence="1">The sequence shown here is derived from an EMBL/GenBank/DDBJ whole genome shotgun (WGS) entry which is preliminary data.</text>
</comment>
<proteinExistence type="predicted"/>
<accession>A0ACC1IWP4</accession>
<reference evidence="1" key="1">
    <citation type="submission" date="2022-07" db="EMBL/GenBank/DDBJ databases">
        <title>Phylogenomic reconstructions and comparative analyses of Kickxellomycotina fungi.</title>
        <authorList>
            <person name="Reynolds N.K."/>
            <person name="Stajich J.E."/>
            <person name="Barry K."/>
            <person name="Grigoriev I.V."/>
            <person name="Crous P."/>
            <person name="Smith M.E."/>
        </authorList>
    </citation>
    <scope>NUCLEOTIDE SEQUENCE</scope>
    <source>
        <strain evidence="1">Benny 63K</strain>
    </source>
</reference>
<evidence type="ECO:0000313" key="2">
    <source>
        <dbReference type="Proteomes" id="UP001150581"/>
    </source>
</evidence>
<keyword evidence="1" id="KW-0378">Hydrolase</keyword>
<keyword evidence="2" id="KW-1185">Reference proteome</keyword>
<protein>
    <submittedName>
        <fullName evidence="1">SUMO1 sentrin specific peptidase 8</fullName>
        <ecNumber evidence="1">3.4.22.68</ecNumber>
    </submittedName>
</protein>